<name>A0A085MJM2_9BILA</name>
<feature type="region of interest" description="Disordered" evidence="2">
    <location>
        <begin position="530"/>
        <end position="556"/>
    </location>
</feature>
<keyword evidence="5" id="KW-1185">Reference proteome</keyword>
<feature type="region of interest" description="Disordered" evidence="2">
    <location>
        <begin position="256"/>
        <end position="276"/>
    </location>
</feature>
<dbReference type="GO" id="GO:0061630">
    <property type="term" value="F:ubiquitin protein ligase activity"/>
    <property type="evidence" value="ECO:0007669"/>
    <property type="project" value="TreeGrafter"/>
</dbReference>
<dbReference type="CDD" id="cd20207">
    <property type="entry name" value="Bbox2_GefO-like"/>
    <property type="match status" value="1"/>
</dbReference>
<feature type="compositionally biased region" description="Basic and acidic residues" evidence="2">
    <location>
        <begin position="172"/>
        <end position="187"/>
    </location>
</feature>
<feature type="region of interest" description="Disordered" evidence="2">
    <location>
        <begin position="458"/>
        <end position="492"/>
    </location>
</feature>
<keyword evidence="1" id="KW-0862">Zinc</keyword>
<dbReference type="GO" id="GO:0008270">
    <property type="term" value="F:zinc ion binding"/>
    <property type="evidence" value="ECO:0007669"/>
    <property type="project" value="UniProtKB-KW"/>
</dbReference>
<dbReference type="EMBL" id="KL363188">
    <property type="protein sequence ID" value="KFD57418.1"/>
    <property type="molecule type" value="Genomic_DNA"/>
</dbReference>
<dbReference type="SMART" id="SM00336">
    <property type="entry name" value="BBOX"/>
    <property type="match status" value="2"/>
</dbReference>
<dbReference type="PANTHER" id="PTHR25462">
    <property type="entry name" value="BONUS, ISOFORM C-RELATED"/>
    <property type="match status" value="1"/>
</dbReference>
<organism evidence="4 5">
    <name type="scientific">Trichuris suis</name>
    <name type="common">pig whipworm</name>
    <dbReference type="NCBI Taxonomy" id="68888"/>
    <lineage>
        <taxon>Eukaryota</taxon>
        <taxon>Metazoa</taxon>
        <taxon>Ecdysozoa</taxon>
        <taxon>Nematoda</taxon>
        <taxon>Enoplea</taxon>
        <taxon>Dorylaimia</taxon>
        <taxon>Trichinellida</taxon>
        <taxon>Trichuridae</taxon>
        <taxon>Trichuris</taxon>
    </lineage>
</organism>
<proteinExistence type="predicted"/>
<reference evidence="4 5" key="1">
    <citation type="journal article" date="2014" name="Nat. Genet.">
        <title>Genome and transcriptome of the porcine whipworm Trichuris suis.</title>
        <authorList>
            <person name="Jex A.R."/>
            <person name="Nejsum P."/>
            <person name="Schwarz E.M."/>
            <person name="Hu L."/>
            <person name="Young N.D."/>
            <person name="Hall R.S."/>
            <person name="Korhonen P.K."/>
            <person name="Liao S."/>
            <person name="Thamsborg S."/>
            <person name="Xia J."/>
            <person name="Xu P."/>
            <person name="Wang S."/>
            <person name="Scheerlinck J.P."/>
            <person name="Hofmann A."/>
            <person name="Sternberg P.W."/>
            <person name="Wang J."/>
            <person name="Gasser R.B."/>
        </authorList>
    </citation>
    <scope>NUCLEOTIDE SEQUENCE [LARGE SCALE GENOMIC DNA]</scope>
    <source>
        <strain evidence="4">DCEP-RM93M</strain>
    </source>
</reference>
<dbReference type="InterPro" id="IPR000315">
    <property type="entry name" value="Znf_B-box"/>
</dbReference>
<dbReference type="Proteomes" id="UP000030764">
    <property type="component" value="Unassembled WGS sequence"/>
</dbReference>
<sequence length="941" mass="104019">MNGDVSCYAALLSTAKTCGLPDCDTVQSIRLVRLEASKNGKGQVYWLHIIRLNSVVPVTTTATGFTFCHVCGQFTSSTQIISLTQCLIEAKLMQRGRLWTEYGCRTADKDHILCNLCGRECAAHRRSATTFKRHLKARHGLKNVRSLRNGAPLRTLRQAKKSASRSPAALGDRLRPRKEASLGKSERPSSSNRYVRAISSGKQKAETSEDAPLGFVVSIPNSRDQLACTFRDKSLPTSGDYKSNWKSHLKDAHDIDLDERNVGPSSSGHCTRTKDNARENSVQTCISLNRLADGKAVEKSKLANLTEKANLSDSKPQALSSQQMSHAKRQGEDIHPATIEAAGEDCSVCRLVRPESWKTFGHVMGDGNFIACKLCSSQFPFPNGSVDVFIRHVAHMHVNHRGAGSRARRRNSEVVRRCAADPSIGLDVEQGTEPSGSTCDCNVKECANSSIVNVLTSHEQRRASYPSEASRVTKGRPQNERLRSWPTDEHGGASNACLTRKCDSKETSRSEAIPSPVVVTHKLLTISGFEKTDDAGGNVDRKAHKRGRLEDASASIASSQGSASKIQRSLISNDLCPAEPAVAQSTSSECVKASRDGGTTAEKEEEEEEEVVAEAPGGGLLFCRKCDERINGGAKILPCFHILCSPCFKQQLVSRCTATYAKRKLTSKRLSTSRPLLSKAEVCVICENVASYFCENCEDNLCERCSQAHLLVKYTRDHVMRQAECPKKAELCSQHNVSMAKFCVSCSASVCEQCVLESHAEHNTEPVSSLVTKVKQEMLKVRRRANDLHDELGKAIQKVIQQQRAWEDHKCWLITLLTTFFHRVQEMMLDREVRTVEKLKGDMNKESSALQKRRLQYESLDSSAQLIASLSRIASLQNDPKPLLCAQKLFNNYVKVLSEQIPTRVPEVKPYALSLPFKEIKELLDRLDQSVTRCVVDMNAG</sequence>
<evidence type="ECO:0000313" key="4">
    <source>
        <dbReference type="EMBL" id="KFD57418.1"/>
    </source>
</evidence>
<keyword evidence="1" id="KW-0863">Zinc-finger</keyword>
<evidence type="ECO:0000256" key="2">
    <source>
        <dbReference type="SAM" id="MobiDB-lite"/>
    </source>
</evidence>
<feature type="domain" description="B box-type" evidence="3">
    <location>
        <begin position="678"/>
        <end position="723"/>
    </location>
</feature>
<accession>A0A085MJM2</accession>
<dbReference type="InterPro" id="IPR047153">
    <property type="entry name" value="TRIM45/56/19-like"/>
</dbReference>
<feature type="domain" description="B box-type" evidence="3">
    <location>
        <begin position="727"/>
        <end position="767"/>
    </location>
</feature>
<protein>
    <recommendedName>
        <fullName evidence="3">B box-type domain-containing protein</fullName>
    </recommendedName>
</protein>
<feature type="region of interest" description="Disordered" evidence="2">
    <location>
        <begin position="146"/>
        <end position="210"/>
    </location>
</feature>
<keyword evidence="1" id="KW-0479">Metal-binding</keyword>
<dbReference type="SUPFAM" id="SSF57845">
    <property type="entry name" value="B-box zinc-binding domain"/>
    <property type="match status" value="1"/>
</dbReference>
<evidence type="ECO:0000259" key="3">
    <source>
        <dbReference type="PROSITE" id="PS50119"/>
    </source>
</evidence>
<dbReference type="Pfam" id="PF00643">
    <property type="entry name" value="zf-B_box"/>
    <property type="match status" value="1"/>
</dbReference>
<feature type="region of interest" description="Disordered" evidence="2">
    <location>
        <begin position="587"/>
        <end position="610"/>
    </location>
</feature>
<evidence type="ECO:0000313" key="5">
    <source>
        <dbReference type="Proteomes" id="UP000030764"/>
    </source>
</evidence>
<dbReference type="PANTHER" id="PTHR25462:SF296">
    <property type="entry name" value="MEIOTIC P26, ISOFORM F"/>
    <property type="match status" value="1"/>
</dbReference>
<dbReference type="Gene3D" id="3.30.160.60">
    <property type="entry name" value="Classic Zinc Finger"/>
    <property type="match status" value="1"/>
</dbReference>
<dbReference type="Pfam" id="PF22586">
    <property type="entry name" value="ANCHR-like_BBOX"/>
    <property type="match status" value="1"/>
</dbReference>
<evidence type="ECO:0000256" key="1">
    <source>
        <dbReference type="PROSITE-ProRule" id="PRU00024"/>
    </source>
</evidence>
<dbReference type="AlphaFoldDB" id="A0A085MJM2"/>
<dbReference type="PROSITE" id="PS50119">
    <property type="entry name" value="ZF_BBOX"/>
    <property type="match status" value="2"/>
</dbReference>
<gene>
    <name evidence="4" type="ORF">M513_01521</name>
</gene>
<feature type="compositionally biased region" description="Basic and acidic residues" evidence="2">
    <location>
        <begin position="477"/>
        <end position="491"/>
    </location>
</feature>